<reference evidence="1 2" key="1">
    <citation type="submission" date="2020-10" db="EMBL/GenBank/DDBJ databases">
        <title>Phylogeny of dyella-like bacteria.</title>
        <authorList>
            <person name="Fu J."/>
        </authorList>
    </citation>
    <scope>NUCLEOTIDE SEQUENCE [LARGE SCALE GENOMIC DNA]</scope>
    <source>
        <strain evidence="1 2">JP1</strain>
    </source>
</reference>
<gene>
    <name evidence="1" type="ORF">ISP15_18315</name>
</gene>
<dbReference type="EMBL" id="JADIKJ010000078">
    <property type="protein sequence ID" value="MFK2902285.1"/>
    <property type="molecule type" value="Genomic_DNA"/>
</dbReference>
<organism evidence="1 2">
    <name type="scientific">Dyella jejuensis</name>
    <dbReference type="NCBI Taxonomy" id="1432009"/>
    <lineage>
        <taxon>Bacteria</taxon>
        <taxon>Pseudomonadati</taxon>
        <taxon>Pseudomonadota</taxon>
        <taxon>Gammaproteobacteria</taxon>
        <taxon>Lysobacterales</taxon>
        <taxon>Rhodanobacteraceae</taxon>
        <taxon>Dyella</taxon>
    </lineage>
</organism>
<name>A0ABW8JR90_9GAMM</name>
<accession>A0ABW8JR90</accession>
<keyword evidence="2" id="KW-1185">Reference proteome</keyword>
<protein>
    <submittedName>
        <fullName evidence="1">Transposase</fullName>
    </submittedName>
</protein>
<evidence type="ECO:0000313" key="2">
    <source>
        <dbReference type="Proteomes" id="UP001620461"/>
    </source>
</evidence>
<sequence>MMVDKGFYSAGLLWPLQQQGRHGLIPARAGLKGEVIATHGPGDVCLRMNVSPQARKKDPCLPLTWEVRAITRQLDGQPRTVFTT</sequence>
<feature type="non-terminal residue" evidence="1">
    <location>
        <position position="84"/>
    </location>
</feature>
<comment type="caution">
    <text evidence="1">The sequence shown here is derived from an EMBL/GenBank/DDBJ whole genome shotgun (WGS) entry which is preliminary data.</text>
</comment>
<dbReference type="Proteomes" id="UP001620461">
    <property type="component" value="Unassembled WGS sequence"/>
</dbReference>
<proteinExistence type="predicted"/>
<evidence type="ECO:0000313" key="1">
    <source>
        <dbReference type="EMBL" id="MFK2902285.1"/>
    </source>
</evidence>